<evidence type="ECO:0000313" key="5">
    <source>
        <dbReference type="Proteomes" id="UP001642260"/>
    </source>
</evidence>
<evidence type="ECO:0000256" key="2">
    <source>
        <dbReference type="ARBA" id="ARBA00023157"/>
    </source>
</evidence>
<organism evidence="4 5">
    <name type="scientific">Eruca vesicaria subsp. sativa</name>
    <name type="common">Garden rocket</name>
    <name type="synonym">Eruca sativa</name>
    <dbReference type="NCBI Taxonomy" id="29727"/>
    <lineage>
        <taxon>Eukaryota</taxon>
        <taxon>Viridiplantae</taxon>
        <taxon>Streptophyta</taxon>
        <taxon>Embryophyta</taxon>
        <taxon>Tracheophyta</taxon>
        <taxon>Spermatophyta</taxon>
        <taxon>Magnoliopsida</taxon>
        <taxon>eudicotyledons</taxon>
        <taxon>Gunneridae</taxon>
        <taxon>Pentapetalae</taxon>
        <taxon>rosids</taxon>
        <taxon>malvids</taxon>
        <taxon>Brassicales</taxon>
        <taxon>Brassicaceae</taxon>
        <taxon>Brassiceae</taxon>
        <taxon>Eruca</taxon>
    </lineage>
</organism>
<dbReference type="EMBL" id="CAKOAT010104043">
    <property type="protein sequence ID" value="CAH8326190.1"/>
    <property type="molecule type" value="Genomic_DNA"/>
</dbReference>
<keyword evidence="1" id="KW-0732">Signal</keyword>
<evidence type="ECO:0000313" key="4">
    <source>
        <dbReference type="EMBL" id="CAH8326190.1"/>
    </source>
</evidence>
<dbReference type="InterPro" id="IPR003609">
    <property type="entry name" value="Pan_app"/>
</dbReference>
<dbReference type="SUPFAM" id="SSF57414">
    <property type="entry name" value="Hairpin loop containing domain-like"/>
    <property type="match status" value="1"/>
</dbReference>
<comment type="caution">
    <text evidence="4">The sequence shown here is derived from an EMBL/GenBank/DDBJ whole genome shotgun (WGS) entry which is preliminary data.</text>
</comment>
<feature type="domain" description="Apple" evidence="3">
    <location>
        <begin position="166"/>
        <end position="250"/>
    </location>
</feature>
<dbReference type="SMART" id="SM00473">
    <property type="entry name" value="PAN_AP"/>
    <property type="match status" value="1"/>
</dbReference>
<dbReference type="PROSITE" id="PS50948">
    <property type="entry name" value="PAN"/>
    <property type="match status" value="1"/>
</dbReference>
<proteinExistence type="predicted"/>
<gene>
    <name evidence="4" type="ORF">ERUC_LOCUS10585</name>
</gene>
<keyword evidence="5" id="KW-1185">Reference proteome</keyword>
<reference evidence="4 5" key="1">
    <citation type="submission" date="2022-03" db="EMBL/GenBank/DDBJ databases">
        <authorList>
            <person name="Macdonald S."/>
            <person name="Ahmed S."/>
            <person name="Newling K."/>
        </authorList>
    </citation>
    <scope>NUCLEOTIDE SEQUENCE [LARGE SCALE GENOMIC DNA]</scope>
</reference>
<protein>
    <recommendedName>
        <fullName evidence="3">Apple domain-containing protein</fullName>
    </recommendedName>
</protein>
<dbReference type="Pfam" id="PF08276">
    <property type="entry name" value="PAN_2"/>
    <property type="match status" value="1"/>
</dbReference>
<dbReference type="InterPro" id="IPR000858">
    <property type="entry name" value="S_locus_glycoprot_dom"/>
</dbReference>
<dbReference type="Pfam" id="PF00954">
    <property type="entry name" value="S_locus_glycop"/>
    <property type="match status" value="1"/>
</dbReference>
<dbReference type="CDD" id="cd01098">
    <property type="entry name" value="PAN_AP_plant"/>
    <property type="match status" value="1"/>
</dbReference>
<evidence type="ECO:0000256" key="1">
    <source>
        <dbReference type="ARBA" id="ARBA00022729"/>
    </source>
</evidence>
<name>A0ABC8JLI0_ERUVS</name>
<dbReference type="PANTHER" id="PTHR32444:SF242">
    <property type="entry name" value="G-TYPE LECTIN S-RECEPTOR-LIKE SERINE_THREONINE-PROTEIN KINASE RKS1"/>
    <property type="match status" value="1"/>
</dbReference>
<dbReference type="AlphaFoldDB" id="A0ABC8JLI0"/>
<keyword evidence="2" id="KW-1015">Disulfide bond</keyword>
<dbReference type="Proteomes" id="UP001642260">
    <property type="component" value="Unassembled WGS sequence"/>
</dbReference>
<evidence type="ECO:0000259" key="3">
    <source>
        <dbReference type="PROSITE" id="PS50948"/>
    </source>
</evidence>
<sequence length="257" mass="29445">MKLRTGTGNILQPWINPNDPLAGKIVLGVTNKIHGFWIYLQGRHSSEKYLVDLWNGYAFGDMPPIFQVEGEPSSQQQSLVMTNNHGNFSRFRLGVEGIYEVYTWSSKHREWKLLWSVNDSCFLTSPCGSYSFCSKNTTPRCNCIEGFSRKLETTWTGCTRVTNMSCSRDRFTKLHNIRLPNGRNNIQSWTSDLQEQQDCEEKCLADCHCTAYAFVESRKGQRNCVIWYGELEDMRNYTLGGHDLHVIRIAPTDHGVG</sequence>
<accession>A0ABC8JLI0</accession>
<dbReference type="PANTHER" id="PTHR32444">
    <property type="entry name" value="BULB-TYPE LECTIN DOMAIN-CONTAINING PROTEIN"/>
    <property type="match status" value="1"/>
</dbReference>